<name>A0ABU2F5K6_HALAR</name>
<keyword evidence="2" id="KW-1185">Reference proteome</keyword>
<dbReference type="RefSeq" id="WP_160163329.1">
    <property type="nucleotide sequence ID" value="NZ_BAABDY010000005.1"/>
</dbReference>
<sequence length="48" mass="5088">MSKTTRAIRTTGETGREALESLGINVNGRAALLQLSEATTTVRTSPRA</sequence>
<dbReference type="Proteomes" id="UP001248536">
    <property type="component" value="Unassembled WGS sequence"/>
</dbReference>
<proteinExistence type="predicted"/>
<evidence type="ECO:0000313" key="1">
    <source>
        <dbReference type="EMBL" id="MDS0255804.1"/>
    </source>
</evidence>
<comment type="caution">
    <text evidence="1">The sequence shown here is derived from an EMBL/GenBank/DDBJ whole genome shotgun (WGS) entry which is preliminary data.</text>
</comment>
<organism evidence="1 2">
    <name type="scientific">Haloarcula argentinensis</name>
    <dbReference type="NCBI Taxonomy" id="43776"/>
    <lineage>
        <taxon>Archaea</taxon>
        <taxon>Methanobacteriati</taxon>
        <taxon>Methanobacteriota</taxon>
        <taxon>Stenosarchaea group</taxon>
        <taxon>Halobacteria</taxon>
        <taxon>Halobacteriales</taxon>
        <taxon>Haloarculaceae</taxon>
        <taxon>Haloarcula</taxon>
    </lineage>
</organism>
<evidence type="ECO:0000313" key="2">
    <source>
        <dbReference type="Proteomes" id="UP001248536"/>
    </source>
</evidence>
<dbReference type="EMBL" id="JAMQCP010000005">
    <property type="protein sequence ID" value="MDS0255804.1"/>
    <property type="molecule type" value="Genomic_DNA"/>
</dbReference>
<protein>
    <submittedName>
        <fullName evidence="1">Uncharacterized protein</fullName>
    </submittedName>
</protein>
<reference evidence="1 2" key="1">
    <citation type="submission" date="2022-06" db="EMBL/GenBank/DDBJ databases">
        <title>Haloarcula sp. a new haloarchaeum isolate from saline soil.</title>
        <authorList>
            <person name="Strakova D."/>
            <person name="Galisteo C."/>
            <person name="Sanchez-Porro C."/>
            <person name="Ventosa A."/>
        </authorList>
    </citation>
    <scope>NUCLEOTIDE SEQUENCE [LARGE SCALE GENOMIC DNA]</scope>
    <source>
        <strain evidence="1 2">JCM 15760</strain>
    </source>
</reference>
<gene>
    <name evidence="1" type="ORF">NC662_19045</name>
</gene>
<accession>A0ABU2F5K6</accession>